<evidence type="ECO:0000259" key="2">
    <source>
        <dbReference type="Pfam" id="PF00582"/>
    </source>
</evidence>
<dbReference type="RefSeq" id="WP_006089508.1">
    <property type="nucleotide sequence ID" value="NZ_AOHW01000026.1"/>
</dbReference>
<dbReference type="PANTHER" id="PTHR46268:SF6">
    <property type="entry name" value="UNIVERSAL STRESS PROTEIN UP12"/>
    <property type="match status" value="1"/>
</dbReference>
<dbReference type="STRING" id="1114856.GCA_000383975_02113"/>
<dbReference type="EMBL" id="AOHW01000026">
    <property type="protein sequence ID" value="ELY41810.1"/>
    <property type="molecule type" value="Genomic_DNA"/>
</dbReference>
<dbReference type="PANTHER" id="PTHR46268">
    <property type="entry name" value="STRESS RESPONSE PROTEIN NHAX"/>
    <property type="match status" value="1"/>
</dbReference>
<dbReference type="InterPro" id="IPR006015">
    <property type="entry name" value="Universal_stress_UspA"/>
</dbReference>
<proteinExistence type="inferred from homology"/>
<dbReference type="PATRIC" id="fig|1114856.3.peg.1767"/>
<name>L9VX90_9EURY</name>
<dbReference type="Gene3D" id="3.40.50.620">
    <property type="entry name" value="HUPs"/>
    <property type="match status" value="2"/>
</dbReference>
<accession>L9VX90</accession>
<evidence type="ECO:0000313" key="4">
    <source>
        <dbReference type="Proteomes" id="UP000011599"/>
    </source>
</evidence>
<evidence type="ECO:0000313" key="3">
    <source>
        <dbReference type="EMBL" id="ELY41810.1"/>
    </source>
</evidence>
<comment type="caution">
    <text evidence="3">The sequence shown here is derived from an EMBL/GenBank/DDBJ whole genome shotgun (WGS) entry which is preliminary data.</text>
</comment>
<gene>
    <name evidence="3" type="ORF">C496_08446</name>
</gene>
<feature type="domain" description="UspA" evidence="2">
    <location>
        <begin position="156"/>
        <end position="298"/>
    </location>
</feature>
<dbReference type="Pfam" id="PF00582">
    <property type="entry name" value="Usp"/>
    <property type="match status" value="2"/>
</dbReference>
<feature type="domain" description="UspA" evidence="2">
    <location>
        <begin position="4"/>
        <end position="141"/>
    </location>
</feature>
<dbReference type="InterPro" id="IPR006016">
    <property type="entry name" value="UspA"/>
</dbReference>
<dbReference type="InterPro" id="IPR014729">
    <property type="entry name" value="Rossmann-like_a/b/a_fold"/>
</dbReference>
<dbReference type="PRINTS" id="PR01438">
    <property type="entry name" value="UNVRSLSTRESS"/>
</dbReference>
<dbReference type="OrthoDB" id="105697at2157"/>
<sequence>MTIDTVLIPTDGSDPAENAARRGFDLAAQCTADIHVLSVADSSIATGAGYSGDSRSIRQRLRETATARATSLRDEAAERGLDATAATREGIPAKEIADYADEHDIDTIAIGTSGRGGVARAVVGSVADKVVRTASVPVLTIGPEAADITEGESTVDSILLPTDGSETAIAAARLGLGFAADLEATVHLLTVIDSDRDRVLSTLPGSDAGADIDSDERREGASDVLETLATDARSLGLDVVTETSTGRPADEIVDYAESASIDLIAMGTAGRGGFDRYLLGSVTDEVVRTATVPALTIRANEGE</sequence>
<dbReference type="CDD" id="cd00293">
    <property type="entry name" value="USP-like"/>
    <property type="match status" value="2"/>
</dbReference>
<comment type="similarity">
    <text evidence="1">Belongs to the universal stress protein A family.</text>
</comment>
<organism evidence="3 4">
    <name type="scientific">Natronorubrum tibetense GA33</name>
    <dbReference type="NCBI Taxonomy" id="1114856"/>
    <lineage>
        <taxon>Archaea</taxon>
        <taxon>Methanobacteriati</taxon>
        <taxon>Methanobacteriota</taxon>
        <taxon>Stenosarchaea group</taxon>
        <taxon>Halobacteria</taxon>
        <taxon>Halobacteriales</taxon>
        <taxon>Natrialbaceae</taxon>
        <taxon>Natronorubrum</taxon>
    </lineage>
</organism>
<dbReference type="eggNOG" id="arCOG00449">
    <property type="taxonomic scope" value="Archaea"/>
</dbReference>
<keyword evidence="4" id="KW-1185">Reference proteome</keyword>
<protein>
    <submittedName>
        <fullName evidence="3">Stress response protein</fullName>
    </submittedName>
</protein>
<reference evidence="3 4" key="1">
    <citation type="journal article" date="2014" name="PLoS Genet.">
        <title>Phylogenetically driven sequencing of extremely halophilic archaea reveals strategies for static and dynamic osmo-response.</title>
        <authorList>
            <person name="Becker E.A."/>
            <person name="Seitzer P.M."/>
            <person name="Tritt A."/>
            <person name="Larsen D."/>
            <person name="Krusor M."/>
            <person name="Yao A.I."/>
            <person name="Wu D."/>
            <person name="Madern D."/>
            <person name="Eisen J.A."/>
            <person name="Darling A.E."/>
            <person name="Facciotti M.T."/>
        </authorList>
    </citation>
    <scope>NUCLEOTIDE SEQUENCE [LARGE SCALE GENOMIC DNA]</scope>
    <source>
        <strain evidence="3 4">GA33</strain>
    </source>
</reference>
<dbReference type="Proteomes" id="UP000011599">
    <property type="component" value="Unassembled WGS sequence"/>
</dbReference>
<dbReference type="SUPFAM" id="SSF52402">
    <property type="entry name" value="Adenine nucleotide alpha hydrolases-like"/>
    <property type="match status" value="2"/>
</dbReference>
<evidence type="ECO:0000256" key="1">
    <source>
        <dbReference type="ARBA" id="ARBA00008791"/>
    </source>
</evidence>
<dbReference type="AlphaFoldDB" id="L9VX90"/>